<feature type="non-terminal residue" evidence="1">
    <location>
        <position position="1"/>
    </location>
</feature>
<name>A0A843WG30_COLES</name>
<sequence>KIFGVLQLKNLVDLGFEEVDTQSHAFQHKLELTKFLKEQCISFFPFIYSIVFKGRVYLSGVLTPCN</sequence>
<accession>A0A843WG30</accession>
<feature type="non-terminal residue" evidence="1">
    <location>
        <position position="66"/>
    </location>
</feature>
<keyword evidence="2" id="KW-1185">Reference proteome</keyword>
<reference evidence="1" key="1">
    <citation type="submission" date="2017-07" db="EMBL/GenBank/DDBJ databases">
        <title>Taro Niue Genome Assembly and Annotation.</title>
        <authorList>
            <person name="Atibalentja N."/>
            <person name="Keating K."/>
            <person name="Fields C.J."/>
        </authorList>
    </citation>
    <scope>NUCLEOTIDE SEQUENCE</scope>
    <source>
        <strain evidence="1">Niue_2</strain>
        <tissue evidence="1">Leaf</tissue>
    </source>
</reference>
<gene>
    <name evidence="1" type="ORF">Taro_043309</name>
</gene>
<evidence type="ECO:0000313" key="1">
    <source>
        <dbReference type="EMBL" id="MQM10413.1"/>
    </source>
</evidence>
<evidence type="ECO:0000313" key="2">
    <source>
        <dbReference type="Proteomes" id="UP000652761"/>
    </source>
</evidence>
<dbReference type="Proteomes" id="UP000652761">
    <property type="component" value="Unassembled WGS sequence"/>
</dbReference>
<dbReference type="EMBL" id="NMUH01004665">
    <property type="protein sequence ID" value="MQM10413.1"/>
    <property type="molecule type" value="Genomic_DNA"/>
</dbReference>
<proteinExistence type="predicted"/>
<protein>
    <submittedName>
        <fullName evidence="1">Uncharacterized protein</fullName>
    </submittedName>
</protein>
<dbReference type="AlphaFoldDB" id="A0A843WG30"/>
<organism evidence="1 2">
    <name type="scientific">Colocasia esculenta</name>
    <name type="common">Wild taro</name>
    <name type="synonym">Arum esculentum</name>
    <dbReference type="NCBI Taxonomy" id="4460"/>
    <lineage>
        <taxon>Eukaryota</taxon>
        <taxon>Viridiplantae</taxon>
        <taxon>Streptophyta</taxon>
        <taxon>Embryophyta</taxon>
        <taxon>Tracheophyta</taxon>
        <taxon>Spermatophyta</taxon>
        <taxon>Magnoliopsida</taxon>
        <taxon>Liliopsida</taxon>
        <taxon>Araceae</taxon>
        <taxon>Aroideae</taxon>
        <taxon>Colocasieae</taxon>
        <taxon>Colocasia</taxon>
    </lineage>
</organism>
<comment type="caution">
    <text evidence="1">The sequence shown here is derived from an EMBL/GenBank/DDBJ whole genome shotgun (WGS) entry which is preliminary data.</text>
</comment>